<accession>B7PWD1</accession>
<dbReference type="AlphaFoldDB" id="B7PWD1"/>
<evidence type="ECO:0000313" key="2">
    <source>
        <dbReference type="EMBL" id="EEC10903.1"/>
    </source>
</evidence>
<sequence>MTRDSAHPLGWHEQKLHHTCQTAASRVQTQKVVMKTLSGLRSDGNALTSTSLQYPCQPGGGRHMERCYDPLSRGSSPWQLFARTPRGRPSQNVDVPLHIS</sequence>
<dbReference type="VEuPathDB" id="VectorBase:ISCW008020"/>
<evidence type="ECO:0000313" key="3">
    <source>
        <dbReference type="EnsemblMetazoa" id="ISCW008020-PA"/>
    </source>
</evidence>
<dbReference type="Proteomes" id="UP000001555">
    <property type="component" value="Unassembled WGS sequence"/>
</dbReference>
<dbReference type="PaxDb" id="6945-B7PWD1"/>
<reference evidence="2 4" key="1">
    <citation type="submission" date="2008-03" db="EMBL/GenBank/DDBJ databases">
        <title>Annotation of Ixodes scapularis.</title>
        <authorList>
            <consortium name="Ixodes scapularis Genome Project Consortium"/>
            <person name="Caler E."/>
            <person name="Hannick L.I."/>
            <person name="Bidwell S."/>
            <person name="Joardar V."/>
            <person name="Thiagarajan M."/>
            <person name="Amedeo P."/>
            <person name="Galinsky K.J."/>
            <person name="Schobel S."/>
            <person name="Inman J."/>
            <person name="Hostetler J."/>
            <person name="Miller J."/>
            <person name="Hammond M."/>
            <person name="Megy K."/>
            <person name="Lawson D."/>
            <person name="Kodira C."/>
            <person name="Sutton G."/>
            <person name="Meyer J."/>
            <person name="Hill C.A."/>
            <person name="Birren B."/>
            <person name="Nene V."/>
            <person name="Collins F."/>
            <person name="Alarcon-Chaidez F."/>
            <person name="Wikel S."/>
            <person name="Strausberg R."/>
        </authorList>
    </citation>
    <scope>NUCLEOTIDE SEQUENCE [LARGE SCALE GENOMIC DNA]</scope>
    <source>
        <strain evidence="4">Wikel</strain>
        <strain evidence="2">Wikel colony</strain>
    </source>
</reference>
<feature type="compositionally biased region" description="Polar residues" evidence="1">
    <location>
        <begin position="45"/>
        <end position="54"/>
    </location>
</feature>
<keyword evidence="4" id="KW-1185">Reference proteome</keyword>
<organism>
    <name type="scientific">Ixodes scapularis</name>
    <name type="common">Black-legged tick</name>
    <name type="synonym">Deer tick</name>
    <dbReference type="NCBI Taxonomy" id="6945"/>
    <lineage>
        <taxon>Eukaryota</taxon>
        <taxon>Metazoa</taxon>
        <taxon>Ecdysozoa</taxon>
        <taxon>Arthropoda</taxon>
        <taxon>Chelicerata</taxon>
        <taxon>Arachnida</taxon>
        <taxon>Acari</taxon>
        <taxon>Parasitiformes</taxon>
        <taxon>Ixodida</taxon>
        <taxon>Ixodoidea</taxon>
        <taxon>Ixodidae</taxon>
        <taxon>Ixodinae</taxon>
        <taxon>Ixodes</taxon>
    </lineage>
</organism>
<feature type="region of interest" description="Disordered" evidence="1">
    <location>
        <begin position="80"/>
        <end position="100"/>
    </location>
</feature>
<evidence type="ECO:0000313" key="4">
    <source>
        <dbReference type="Proteomes" id="UP000001555"/>
    </source>
</evidence>
<dbReference type="InParanoid" id="B7PWD1"/>
<dbReference type="EnsemblMetazoa" id="ISCW008020-RA">
    <property type="protein sequence ID" value="ISCW008020-PA"/>
    <property type="gene ID" value="ISCW008020"/>
</dbReference>
<feature type="region of interest" description="Disordered" evidence="1">
    <location>
        <begin position="41"/>
        <end position="60"/>
    </location>
</feature>
<evidence type="ECO:0000256" key="1">
    <source>
        <dbReference type="SAM" id="MobiDB-lite"/>
    </source>
</evidence>
<dbReference type="HOGENOM" id="CLU_2309074_0_0_1"/>
<dbReference type="VEuPathDB" id="VectorBase:ISCI008020"/>
<gene>
    <name evidence="2" type="ORF">IscW_ISCW008020</name>
</gene>
<name>B7PWD1_IXOSC</name>
<dbReference type="EMBL" id="ABJB011096596">
    <property type="status" value="NOT_ANNOTATED_CDS"/>
    <property type="molecule type" value="Genomic_DNA"/>
</dbReference>
<dbReference type="EMBL" id="DS807392">
    <property type="protein sequence ID" value="EEC10903.1"/>
    <property type="molecule type" value="Genomic_DNA"/>
</dbReference>
<proteinExistence type="predicted"/>
<reference evidence="3" key="2">
    <citation type="submission" date="2020-05" db="UniProtKB">
        <authorList>
            <consortium name="EnsemblMetazoa"/>
        </authorList>
    </citation>
    <scope>IDENTIFICATION</scope>
    <source>
        <strain evidence="3">wikel</strain>
    </source>
</reference>
<protein>
    <submittedName>
        <fullName evidence="2 3">Uncharacterized protein</fullName>
    </submittedName>
</protein>